<keyword evidence="9" id="KW-1185">Reference proteome</keyword>
<dbReference type="OrthoDB" id="188180at2"/>
<comment type="similarity">
    <text evidence="2">Belongs to the outer membrane factor (OMF) (TC 1.B.17) family.</text>
</comment>
<dbReference type="RefSeq" id="WP_114833883.1">
    <property type="nucleotide sequence ID" value="NZ_LR699114.1"/>
</dbReference>
<evidence type="ECO:0000313" key="9">
    <source>
        <dbReference type="Proteomes" id="UP000254720"/>
    </source>
</evidence>
<proteinExistence type="inferred from homology"/>
<gene>
    <name evidence="8" type="ORF">C8D86_105117</name>
</gene>
<keyword evidence="4" id="KW-1134">Transmembrane beta strand</keyword>
<evidence type="ECO:0000256" key="7">
    <source>
        <dbReference type="ARBA" id="ARBA00023237"/>
    </source>
</evidence>
<dbReference type="Proteomes" id="UP000254720">
    <property type="component" value="Unassembled WGS sequence"/>
</dbReference>
<dbReference type="PANTHER" id="PTHR30026">
    <property type="entry name" value="OUTER MEMBRANE PROTEIN TOLC"/>
    <property type="match status" value="1"/>
</dbReference>
<evidence type="ECO:0000256" key="4">
    <source>
        <dbReference type="ARBA" id="ARBA00022452"/>
    </source>
</evidence>
<comment type="caution">
    <text evidence="8">The sequence shown here is derived from an EMBL/GenBank/DDBJ whole genome shotgun (WGS) entry which is preliminary data.</text>
</comment>
<accession>A0A370GXI2</accession>
<evidence type="ECO:0000256" key="1">
    <source>
        <dbReference type="ARBA" id="ARBA00004442"/>
    </source>
</evidence>
<reference evidence="8 9" key="1">
    <citation type="submission" date="2018-07" db="EMBL/GenBank/DDBJ databases">
        <title>Genomic Encyclopedia of Type Strains, Phase IV (KMG-IV): sequencing the most valuable type-strain genomes for metagenomic binning, comparative biology and taxonomic classification.</title>
        <authorList>
            <person name="Goeker M."/>
        </authorList>
    </citation>
    <scope>NUCLEOTIDE SEQUENCE [LARGE SCALE GENOMIC DNA]</scope>
    <source>
        <strain evidence="8 9">DSM 16500</strain>
    </source>
</reference>
<protein>
    <submittedName>
        <fullName evidence="8">Outer membrane protein TolC</fullName>
    </submittedName>
</protein>
<dbReference type="GO" id="GO:0015288">
    <property type="term" value="F:porin activity"/>
    <property type="evidence" value="ECO:0007669"/>
    <property type="project" value="TreeGrafter"/>
</dbReference>
<dbReference type="InterPro" id="IPR003423">
    <property type="entry name" value="OMP_efflux"/>
</dbReference>
<dbReference type="GO" id="GO:0015562">
    <property type="term" value="F:efflux transmembrane transporter activity"/>
    <property type="evidence" value="ECO:0007669"/>
    <property type="project" value="InterPro"/>
</dbReference>
<evidence type="ECO:0000256" key="6">
    <source>
        <dbReference type="ARBA" id="ARBA00023136"/>
    </source>
</evidence>
<organism evidence="8 9">
    <name type="scientific">Aquicella lusitana</name>
    <dbReference type="NCBI Taxonomy" id="254246"/>
    <lineage>
        <taxon>Bacteria</taxon>
        <taxon>Pseudomonadati</taxon>
        <taxon>Pseudomonadota</taxon>
        <taxon>Gammaproteobacteria</taxon>
        <taxon>Legionellales</taxon>
        <taxon>Coxiellaceae</taxon>
        <taxon>Aquicella</taxon>
    </lineage>
</organism>
<dbReference type="GO" id="GO:0009279">
    <property type="term" value="C:cell outer membrane"/>
    <property type="evidence" value="ECO:0007669"/>
    <property type="project" value="UniProtKB-SubCell"/>
</dbReference>
<evidence type="ECO:0000256" key="2">
    <source>
        <dbReference type="ARBA" id="ARBA00007613"/>
    </source>
</evidence>
<evidence type="ECO:0000256" key="5">
    <source>
        <dbReference type="ARBA" id="ARBA00022692"/>
    </source>
</evidence>
<keyword evidence="6" id="KW-0472">Membrane</keyword>
<keyword evidence="7" id="KW-0998">Cell outer membrane</keyword>
<dbReference type="PANTHER" id="PTHR30026:SF20">
    <property type="entry name" value="OUTER MEMBRANE PROTEIN TOLC"/>
    <property type="match status" value="1"/>
</dbReference>
<dbReference type="Pfam" id="PF02321">
    <property type="entry name" value="OEP"/>
    <property type="match status" value="2"/>
</dbReference>
<dbReference type="Gene3D" id="1.20.1600.10">
    <property type="entry name" value="Outer membrane efflux proteins (OEP)"/>
    <property type="match status" value="1"/>
</dbReference>
<evidence type="ECO:0000313" key="8">
    <source>
        <dbReference type="EMBL" id="RDI46593.1"/>
    </source>
</evidence>
<comment type="subcellular location">
    <subcellularLocation>
        <location evidence="1">Cell outer membrane</location>
    </subcellularLocation>
</comment>
<keyword evidence="5" id="KW-0812">Transmembrane</keyword>
<dbReference type="EMBL" id="QQAX01000005">
    <property type="protein sequence ID" value="RDI46593.1"/>
    <property type="molecule type" value="Genomic_DNA"/>
</dbReference>
<dbReference type="SUPFAM" id="SSF56954">
    <property type="entry name" value="Outer membrane efflux proteins (OEP)"/>
    <property type="match status" value="1"/>
</dbReference>
<dbReference type="AlphaFoldDB" id="A0A370GXI2"/>
<keyword evidence="3" id="KW-0813">Transport</keyword>
<dbReference type="InterPro" id="IPR051906">
    <property type="entry name" value="TolC-like"/>
</dbReference>
<dbReference type="GO" id="GO:1990281">
    <property type="term" value="C:efflux pump complex"/>
    <property type="evidence" value="ECO:0007669"/>
    <property type="project" value="TreeGrafter"/>
</dbReference>
<evidence type="ECO:0000256" key="3">
    <source>
        <dbReference type="ARBA" id="ARBA00022448"/>
    </source>
</evidence>
<name>A0A370GXI2_9COXI</name>
<sequence length="507" mass="56428">MRKISAYYKNYPDVFAAFAMTAAASSLSWHRKVLVNRLFCLIVLFLFLSSIANAKAPLFPEQKKIRKMDSPQPDSTNHSLTLSLNEAILVAVRDNPNVQQSQLSYVSQKFNLWVQQWQFYPHYAFQASATGGETNSFNIQPSVSLLTPVGTQVSLASANTETNHYSPNLSFKVMQPLMRGFGKAIVESALNNAKDTEVISRLTVEGTLRSTITAVINAYLDVVTAERTIAIDEAAVKRAEKSVEQTKLFIKAGHKAGNELVTVQADVASSKSQLENDKNNLVQARYALLTAIGMDPNTPVRFTTLNPENLIKKYHLPLLDQAKQLTLHNDIQYQIDQITLHGPTTRSLMVAEDNTRWQLNLTANAATRNAGSNNVELALQIPIDDQLSKQAVVNAKIALKQAELALMQEKWSKETSAINGWNNVVSAERALRFAEDAEVLQEKTYNISYQKYAHGLIDSLELQTAQVQLIQSQQTLLNAQIGYLKALVNLDLLIGNTLNTWDIKVRL</sequence>